<dbReference type="SUPFAM" id="SSF46689">
    <property type="entry name" value="Homeodomain-like"/>
    <property type="match status" value="1"/>
</dbReference>
<dbReference type="PANTHER" id="PTHR47999:SF27">
    <property type="match status" value="1"/>
</dbReference>
<reference evidence="11" key="2">
    <citation type="journal article" date="2017" name="Nat. Plants">
        <title>The Aegilops tauschii genome reveals multiple impacts of transposons.</title>
        <authorList>
            <person name="Zhao G."/>
            <person name="Zou C."/>
            <person name="Li K."/>
            <person name="Wang K."/>
            <person name="Li T."/>
            <person name="Gao L."/>
            <person name="Zhang X."/>
            <person name="Wang H."/>
            <person name="Yang Z."/>
            <person name="Liu X."/>
            <person name="Jiang W."/>
            <person name="Mao L."/>
            <person name="Kong X."/>
            <person name="Jiao Y."/>
            <person name="Jia J."/>
        </authorList>
    </citation>
    <scope>NUCLEOTIDE SEQUENCE [LARGE SCALE GENOMIC DNA]</scope>
    <source>
        <strain evidence="11">cv. AL8/78</strain>
    </source>
</reference>
<keyword evidence="6" id="KW-0539">Nucleus</keyword>
<name>A0A453K760_AEGTS</name>
<proteinExistence type="predicted"/>
<dbReference type="InterPro" id="IPR017930">
    <property type="entry name" value="Myb_dom"/>
</dbReference>
<keyword evidence="4" id="KW-0238">DNA-binding</keyword>
<dbReference type="CDD" id="cd00167">
    <property type="entry name" value="SANT"/>
    <property type="match status" value="1"/>
</dbReference>
<reference evidence="11" key="1">
    <citation type="journal article" date="2014" name="Science">
        <title>Ancient hybridizations among the ancestral genomes of bread wheat.</title>
        <authorList>
            <consortium name="International Wheat Genome Sequencing Consortium,"/>
            <person name="Marcussen T."/>
            <person name="Sandve S.R."/>
            <person name="Heier L."/>
            <person name="Spannagl M."/>
            <person name="Pfeifer M."/>
            <person name="Jakobsen K.S."/>
            <person name="Wulff B.B."/>
            <person name="Steuernagel B."/>
            <person name="Mayer K.F."/>
            <person name="Olsen O.A."/>
        </authorList>
    </citation>
    <scope>NUCLEOTIDE SEQUENCE [LARGE SCALE GENOMIC DNA]</scope>
    <source>
        <strain evidence="11">cv. AL8/78</strain>
    </source>
</reference>
<feature type="region of interest" description="Disordered" evidence="7">
    <location>
        <begin position="112"/>
        <end position="214"/>
    </location>
</feature>
<reference evidence="10" key="4">
    <citation type="submission" date="2019-03" db="UniProtKB">
        <authorList>
            <consortium name="EnsemblPlants"/>
        </authorList>
    </citation>
    <scope>IDENTIFICATION</scope>
</reference>
<feature type="domain" description="HTH myb-type" evidence="9">
    <location>
        <begin position="9"/>
        <end position="65"/>
    </location>
</feature>
<dbReference type="FunFam" id="1.10.10.60:FF:000001">
    <property type="entry name" value="MYB-related transcription factor"/>
    <property type="match status" value="1"/>
</dbReference>
<evidence type="ECO:0000256" key="4">
    <source>
        <dbReference type="ARBA" id="ARBA00023125"/>
    </source>
</evidence>
<evidence type="ECO:0000256" key="2">
    <source>
        <dbReference type="ARBA" id="ARBA00022737"/>
    </source>
</evidence>
<reference evidence="10" key="5">
    <citation type="journal article" date="2021" name="G3 (Bethesda)">
        <title>Aegilops tauschii genome assembly Aet v5.0 features greater sequence contiguity and improved annotation.</title>
        <authorList>
            <person name="Wang L."/>
            <person name="Zhu T."/>
            <person name="Rodriguez J.C."/>
            <person name="Deal K.R."/>
            <person name="Dubcovsky J."/>
            <person name="McGuire P.E."/>
            <person name="Lux T."/>
            <person name="Spannagl M."/>
            <person name="Mayer K.F.X."/>
            <person name="Baldrich P."/>
            <person name="Meyers B.C."/>
            <person name="Huo N."/>
            <person name="Gu Y.Q."/>
            <person name="Zhou H."/>
            <person name="Devos K.M."/>
            <person name="Bennetzen J.L."/>
            <person name="Unver T."/>
            <person name="Budak H."/>
            <person name="Gulick P.J."/>
            <person name="Galiba G."/>
            <person name="Kalapos B."/>
            <person name="Nelson D.R."/>
            <person name="Li P."/>
            <person name="You F.M."/>
            <person name="Luo M.C."/>
            <person name="Dvorak J."/>
        </authorList>
    </citation>
    <scope>NUCLEOTIDE SEQUENCE [LARGE SCALE GENOMIC DNA]</scope>
    <source>
        <strain evidence="10">cv. AL8/78</strain>
    </source>
</reference>
<protein>
    <submittedName>
        <fullName evidence="10">Uncharacterized protein</fullName>
    </submittedName>
</protein>
<keyword evidence="5" id="KW-0804">Transcription</keyword>
<dbReference type="PANTHER" id="PTHR47999">
    <property type="entry name" value="TRANSCRIPTION FACTOR MYB8-RELATED-RELATED"/>
    <property type="match status" value="1"/>
</dbReference>
<dbReference type="GO" id="GO:0005634">
    <property type="term" value="C:nucleus"/>
    <property type="evidence" value="ECO:0007669"/>
    <property type="project" value="UniProtKB-SubCell"/>
</dbReference>
<dbReference type="Gramene" id="AET5Gv20328000.3">
    <property type="protein sequence ID" value="AET5Gv20328000.3"/>
    <property type="gene ID" value="AET5Gv20328000"/>
</dbReference>
<dbReference type="PROSITE" id="PS51294">
    <property type="entry name" value="HTH_MYB"/>
    <property type="match status" value="1"/>
</dbReference>
<feature type="compositionally biased region" description="Basic and acidic residues" evidence="7">
    <location>
        <begin position="186"/>
        <end position="198"/>
    </location>
</feature>
<keyword evidence="3" id="KW-0805">Transcription regulation</keyword>
<evidence type="ECO:0000313" key="10">
    <source>
        <dbReference type="EnsemblPlants" id="AET5Gv20328000.3"/>
    </source>
</evidence>
<dbReference type="PROSITE" id="PS50090">
    <property type="entry name" value="MYB_LIKE"/>
    <property type="match status" value="1"/>
</dbReference>
<evidence type="ECO:0000259" key="8">
    <source>
        <dbReference type="PROSITE" id="PS50090"/>
    </source>
</evidence>
<dbReference type="InterPro" id="IPR009057">
    <property type="entry name" value="Homeodomain-like_sf"/>
</dbReference>
<evidence type="ECO:0000256" key="6">
    <source>
        <dbReference type="ARBA" id="ARBA00023242"/>
    </source>
</evidence>
<evidence type="ECO:0000256" key="3">
    <source>
        <dbReference type="ARBA" id="ARBA00023015"/>
    </source>
</evidence>
<organism evidence="10 11">
    <name type="scientific">Aegilops tauschii subsp. strangulata</name>
    <name type="common">Goatgrass</name>
    <dbReference type="NCBI Taxonomy" id="200361"/>
    <lineage>
        <taxon>Eukaryota</taxon>
        <taxon>Viridiplantae</taxon>
        <taxon>Streptophyta</taxon>
        <taxon>Embryophyta</taxon>
        <taxon>Tracheophyta</taxon>
        <taxon>Spermatophyta</taxon>
        <taxon>Magnoliopsida</taxon>
        <taxon>Liliopsida</taxon>
        <taxon>Poales</taxon>
        <taxon>Poaceae</taxon>
        <taxon>BOP clade</taxon>
        <taxon>Pooideae</taxon>
        <taxon>Triticodae</taxon>
        <taxon>Triticeae</taxon>
        <taxon>Triticinae</taxon>
        <taxon>Aegilops</taxon>
    </lineage>
</organism>
<sequence>MGRSACCEKAHTNKGAWTKEEDQRLIAHIKAHGEGCWRSLPKAAGLLRCGKSCRLRWINYLRPDLKRGNFTDEEDELIIKLHEFLGNKVVADRREAAGEDGQRDQELLEHARQAQAPRPRRRPADPPPAQCWHRRRAGDAHAFVPRRGERRQPSPTRGRLQLLARCQRPQQRRRRQRVFAAVTGGEPRRGHDRPEPVHKPALPAAPKPRSGWCA</sequence>
<dbReference type="SMART" id="SM00717">
    <property type="entry name" value="SANT"/>
    <property type="match status" value="2"/>
</dbReference>
<feature type="domain" description="Myb-like" evidence="8">
    <location>
        <begin position="9"/>
        <end position="61"/>
    </location>
</feature>
<dbReference type="GO" id="GO:0003677">
    <property type="term" value="F:DNA binding"/>
    <property type="evidence" value="ECO:0007669"/>
    <property type="project" value="UniProtKB-KW"/>
</dbReference>
<evidence type="ECO:0000313" key="11">
    <source>
        <dbReference type="Proteomes" id="UP000015105"/>
    </source>
</evidence>
<keyword evidence="2" id="KW-0677">Repeat</keyword>
<dbReference type="Pfam" id="PF00249">
    <property type="entry name" value="Myb_DNA-binding"/>
    <property type="match status" value="1"/>
</dbReference>
<evidence type="ECO:0000256" key="5">
    <source>
        <dbReference type="ARBA" id="ARBA00023163"/>
    </source>
</evidence>
<comment type="subcellular location">
    <subcellularLocation>
        <location evidence="1">Nucleus</location>
    </subcellularLocation>
</comment>
<dbReference type="EnsemblPlants" id="AET5Gv20328000.3">
    <property type="protein sequence ID" value="AET5Gv20328000.3"/>
    <property type="gene ID" value="AET5Gv20328000"/>
</dbReference>
<feature type="compositionally biased region" description="Low complexity" evidence="7">
    <location>
        <begin position="159"/>
        <end position="169"/>
    </location>
</feature>
<dbReference type="Gene3D" id="1.10.10.60">
    <property type="entry name" value="Homeodomain-like"/>
    <property type="match status" value="1"/>
</dbReference>
<evidence type="ECO:0000256" key="7">
    <source>
        <dbReference type="SAM" id="MobiDB-lite"/>
    </source>
</evidence>
<evidence type="ECO:0000256" key="1">
    <source>
        <dbReference type="ARBA" id="ARBA00004123"/>
    </source>
</evidence>
<dbReference type="InterPro" id="IPR015495">
    <property type="entry name" value="Myb_TF_plants"/>
</dbReference>
<dbReference type="AlphaFoldDB" id="A0A453K760"/>
<reference evidence="10" key="3">
    <citation type="journal article" date="2017" name="Nature">
        <title>Genome sequence of the progenitor of the wheat D genome Aegilops tauschii.</title>
        <authorList>
            <person name="Luo M.C."/>
            <person name="Gu Y.Q."/>
            <person name="Puiu D."/>
            <person name="Wang H."/>
            <person name="Twardziok S.O."/>
            <person name="Deal K.R."/>
            <person name="Huo N."/>
            <person name="Zhu T."/>
            <person name="Wang L."/>
            <person name="Wang Y."/>
            <person name="McGuire P.E."/>
            <person name="Liu S."/>
            <person name="Long H."/>
            <person name="Ramasamy R.K."/>
            <person name="Rodriguez J.C."/>
            <person name="Van S.L."/>
            <person name="Yuan L."/>
            <person name="Wang Z."/>
            <person name="Xia Z."/>
            <person name="Xiao L."/>
            <person name="Anderson O.D."/>
            <person name="Ouyang S."/>
            <person name="Liang Y."/>
            <person name="Zimin A.V."/>
            <person name="Pertea G."/>
            <person name="Qi P."/>
            <person name="Bennetzen J.L."/>
            <person name="Dai X."/>
            <person name="Dawson M.W."/>
            <person name="Muller H.G."/>
            <person name="Kugler K."/>
            <person name="Rivarola-Duarte L."/>
            <person name="Spannagl M."/>
            <person name="Mayer K.F.X."/>
            <person name="Lu F.H."/>
            <person name="Bevan M.W."/>
            <person name="Leroy P."/>
            <person name="Li P."/>
            <person name="You F.M."/>
            <person name="Sun Q."/>
            <person name="Liu Z."/>
            <person name="Lyons E."/>
            <person name="Wicker T."/>
            <person name="Salzberg S.L."/>
            <person name="Devos K.M."/>
            <person name="Dvorak J."/>
        </authorList>
    </citation>
    <scope>NUCLEOTIDE SEQUENCE [LARGE SCALE GENOMIC DNA]</scope>
    <source>
        <strain evidence="10">cv. AL8/78</strain>
    </source>
</reference>
<accession>A0A453K760</accession>
<evidence type="ECO:0000259" key="9">
    <source>
        <dbReference type="PROSITE" id="PS51294"/>
    </source>
</evidence>
<dbReference type="InterPro" id="IPR001005">
    <property type="entry name" value="SANT/Myb"/>
</dbReference>
<keyword evidence="11" id="KW-1185">Reference proteome</keyword>
<dbReference type="Proteomes" id="UP000015105">
    <property type="component" value="Chromosome 5D"/>
</dbReference>